<organism evidence="2 3">
    <name type="scientific">Halopseudomonas yangmingensis</name>
    <dbReference type="NCBI Taxonomy" id="1720063"/>
    <lineage>
        <taxon>Bacteria</taxon>
        <taxon>Pseudomonadati</taxon>
        <taxon>Pseudomonadota</taxon>
        <taxon>Gammaproteobacteria</taxon>
        <taxon>Pseudomonadales</taxon>
        <taxon>Pseudomonadaceae</taxon>
        <taxon>Halopseudomonas</taxon>
    </lineage>
</organism>
<dbReference type="Gene3D" id="3.40.50.410">
    <property type="entry name" value="von Willebrand factor, type A domain"/>
    <property type="match status" value="1"/>
</dbReference>
<dbReference type="SMART" id="SM00327">
    <property type="entry name" value="VWA"/>
    <property type="match status" value="1"/>
</dbReference>
<dbReference type="STRING" id="1720063.SAMN05216217_1113"/>
<evidence type="ECO:0000313" key="2">
    <source>
        <dbReference type="EMBL" id="SFM66424.1"/>
    </source>
</evidence>
<dbReference type="InterPro" id="IPR050768">
    <property type="entry name" value="UPF0353/GerABKA_families"/>
</dbReference>
<dbReference type="InterPro" id="IPR033881">
    <property type="entry name" value="vWA_BatA_type"/>
</dbReference>
<dbReference type="PANTHER" id="PTHR22550">
    <property type="entry name" value="SPORE GERMINATION PROTEIN"/>
    <property type="match status" value="1"/>
</dbReference>
<proteinExistence type="predicted"/>
<dbReference type="RefSeq" id="WP_093476563.1">
    <property type="nucleotide sequence ID" value="NZ_FOUI01000011.1"/>
</dbReference>
<accession>A0A1I4SPL0</accession>
<dbReference type="Proteomes" id="UP000243629">
    <property type="component" value="Unassembled WGS sequence"/>
</dbReference>
<dbReference type="PANTHER" id="PTHR22550:SF18">
    <property type="entry name" value="VWFA DOMAIN-CONTAINING PROTEIN"/>
    <property type="match status" value="1"/>
</dbReference>
<gene>
    <name evidence="2" type="ORF">SAMN05216217_1113</name>
</gene>
<dbReference type="EMBL" id="FOUI01000011">
    <property type="protein sequence ID" value="SFM66424.1"/>
    <property type="molecule type" value="Genomic_DNA"/>
</dbReference>
<evidence type="ECO:0000259" key="1">
    <source>
        <dbReference type="PROSITE" id="PS50234"/>
    </source>
</evidence>
<protein>
    <submittedName>
        <fullName evidence="2">Ca-activated chloride channel family protein</fullName>
    </submittedName>
</protein>
<dbReference type="PROSITE" id="PS50234">
    <property type="entry name" value="VWFA"/>
    <property type="match status" value="1"/>
</dbReference>
<feature type="domain" description="VWFA" evidence="1">
    <location>
        <begin position="92"/>
        <end position="286"/>
    </location>
</feature>
<sequence length="332" mass="36846">MPELHWPWIFLLAPLPWLLRKLLPAAATDAPALQVSFIRRLQQLPQTHRGISQHINPGRRWPLLLIWFLLLLAAARPHWLGDPLTPELSGRDMLLAVDLSGSMTIHDMQLDGQTVDRLTLVKSLLDTFIQQRHGDRLGLILFGTQAYVQAPLTLDHDSVRTWLDETFIGLAGQQTAIGDAIGLAIRRLHDQPSSSRTLILITDGANTSGSLQPRQAAQMAAENNVRIFTIGVGSHTASSNTSLLAFSGDPSIDLDEPALRDIAAITGGEYFRATDNQSMTAIYRRLDQLEPALRADRPRYDTRPLQHWPLGLALLISLGLAITRLRPEQLHA</sequence>
<dbReference type="InterPro" id="IPR002035">
    <property type="entry name" value="VWF_A"/>
</dbReference>
<dbReference type="InterPro" id="IPR036465">
    <property type="entry name" value="vWFA_dom_sf"/>
</dbReference>
<name>A0A1I4SPL0_9GAMM</name>
<dbReference type="CDD" id="cd01467">
    <property type="entry name" value="vWA_BatA_type"/>
    <property type="match status" value="1"/>
</dbReference>
<dbReference type="SUPFAM" id="SSF53300">
    <property type="entry name" value="vWA-like"/>
    <property type="match status" value="1"/>
</dbReference>
<dbReference type="Pfam" id="PF00092">
    <property type="entry name" value="VWA"/>
    <property type="match status" value="1"/>
</dbReference>
<dbReference type="OrthoDB" id="6206554at2"/>
<dbReference type="AlphaFoldDB" id="A0A1I4SPL0"/>
<reference evidence="3" key="1">
    <citation type="submission" date="2016-10" db="EMBL/GenBank/DDBJ databases">
        <authorList>
            <person name="Varghese N."/>
            <person name="Submissions S."/>
        </authorList>
    </citation>
    <scope>NUCLEOTIDE SEQUENCE [LARGE SCALE GENOMIC DNA]</scope>
    <source>
        <strain evidence="3">DSM 24213</strain>
    </source>
</reference>
<keyword evidence="3" id="KW-1185">Reference proteome</keyword>
<evidence type="ECO:0000313" key="3">
    <source>
        <dbReference type="Proteomes" id="UP000243629"/>
    </source>
</evidence>